<feature type="non-terminal residue" evidence="1">
    <location>
        <position position="102"/>
    </location>
</feature>
<accession>A0A6J4PXZ5</accession>
<sequence>ELLATGVDVVRALRELAGFGAVWSLRRAARAGGGLPTGRHLRSPGSGQRLLLALRGSPRGAARRGAALAGVARRRLRDCVRCRADRAGFPGARGQRRLRGGM</sequence>
<protein>
    <submittedName>
        <fullName evidence="1">Uncharacterized protein</fullName>
    </submittedName>
</protein>
<dbReference type="EMBL" id="CADCVB010000085">
    <property type="protein sequence ID" value="CAA9422492.1"/>
    <property type="molecule type" value="Genomic_DNA"/>
</dbReference>
<dbReference type="AlphaFoldDB" id="A0A6J4PXZ5"/>
<name>A0A6J4PXZ5_9ACTN</name>
<reference evidence="1" key="1">
    <citation type="submission" date="2020-02" db="EMBL/GenBank/DDBJ databases">
        <authorList>
            <person name="Meier V. D."/>
        </authorList>
    </citation>
    <scope>NUCLEOTIDE SEQUENCE</scope>
    <source>
        <strain evidence="1">AVDCRST_MAG78</strain>
    </source>
</reference>
<feature type="non-terminal residue" evidence="1">
    <location>
        <position position="1"/>
    </location>
</feature>
<proteinExistence type="predicted"/>
<organism evidence="1">
    <name type="scientific">uncultured Rubrobacteraceae bacterium</name>
    <dbReference type="NCBI Taxonomy" id="349277"/>
    <lineage>
        <taxon>Bacteria</taxon>
        <taxon>Bacillati</taxon>
        <taxon>Actinomycetota</taxon>
        <taxon>Rubrobacteria</taxon>
        <taxon>Rubrobacterales</taxon>
        <taxon>Rubrobacteraceae</taxon>
        <taxon>environmental samples</taxon>
    </lineage>
</organism>
<gene>
    <name evidence="1" type="ORF">AVDCRST_MAG78-1133</name>
</gene>
<evidence type="ECO:0000313" key="1">
    <source>
        <dbReference type="EMBL" id="CAA9422492.1"/>
    </source>
</evidence>